<feature type="region of interest" description="Disordered" evidence="1">
    <location>
        <begin position="1"/>
        <end position="181"/>
    </location>
</feature>
<sequence length="312" mass="34951">MDRCDKSCKKPTSPDSGDRQRSTSEREIPSVEQELGSSFTPSSPATRDMLAYTLSEPLDFSQPRDCWGSSEGSPTFRVSAPYQISPLPPPPASTLRSNSPPNPFDWRYPQSSLHVSSSSNLSRTSCNFSRSPTPDDEVVDLTHSPEHTSPSHLLRQRHSSSPTLLHRDCVPPPSNPPERKTRLELSNDRFQSEDLKSNPQTSEAPVQLLPLCILPVSIHLAISSFITPSRILSRPSDTVLTSSSRAGNQKLDILPSREPDPRRMKIYIYLRGVRCRRDLMRGRQKRKRFPIVQSVVITGSPRPFQATENDVQ</sequence>
<dbReference type="EMBL" id="OB660080">
    <property type="protein sequence ID" value="CAD7222605.1"/>
    <property type="molecule type" value="Genomic_DNA"/>
</dbReference>
<accession>A0A7R8W3V1</accession>
<evidence type="ECO:0000256" key="1">
    <source>
        <dbReference type="SAM" id="MobiDB-lite"/>
    </source>
</evidence>
<organism evidence="2">
    <name type="scientific">Cyprideis torosa</name>
    <dbReference type="NCBI Taxonomy" id="163714"/>
    <lineage>
        <taxon>Eukaryota</taxon>
        <taxon>Metazoa</taxon>
        <taxon>Ecdysozoa</taxon>
        <taxon>Arthropoda</taxon>
        <taxon>Crustacea</taxon>
        <taxon>Oligostraca</taxon>
        <taxon>Ostracoda</taxon>
        <taxon>Podocopa</taxon>
        <taxon>Podocopida</taxon>
        <taxon>Cytherocopina</taxon>
        <taxon>Cytheroidea</taxon>
        <taxon>Cytherideidae</taxon>
        <taxon>Cyprideis</taxon>
    </lineage>
</organism>
<feature type="compositionally biased region" description="Polar residues" evidence="1">
    <location>
        <begin position="35"/>
        <end position="45"/>
    </location>
</feature>
<evidence type="ECO:0000313" key="2">
    <source>
        <dbReference type="EMBL" id="CAD7222605.1"/>
    </source>
</evidence>
<feature type="compositionally biased region" description="Basic and acidic residues" evidence="1">
    <location>
        <begin position="16"/>
        <end position="29"/>
    </location>
</feature>
<protein>
    <submittedName>
        <fullName evidence="2">Uncharacterized protein</fullName>
    </submittedName>
</protein>
<name>A0A7R8W3V1_9CRUS</name>
<gene>
    <name evidence="2" type="ORF">CTOB1V02_LOCUS607</name>
</gene>
<dbReference type="AlphaFoldDB" id="A0A7R8W3V1"/>
<proteinExistence type="predicted"/>
<reference evidence="2" key="1">
    <citation type="submission" date="2020-11" db="EMBL/GenBank/DDBJ databases">
        <authorList>
            <person name="Tran Van P."/>
        </authorList>
    </citation>
    <scope>NUCLEOTIDE SEQUENCE</scope>
</reference>
<feature type="compositionally biased region" description="Low complexity" evidence="1">
    <location>
        <begin position="111"/>
        <end position="129"/>
    </location>
</feature>